<dbReference type="AlphaFoldDB" id="A0AAU2V0S8"/>
<proteinExistence type="predicted"/>
<dbReference type="InterPro" id="IPR052537">
    <property type="entry name" value="Extradiol_RC_dioxygenase"/>
</dbReference>
<protein>
    <submittedName>
        <fullName evidence="2">VOC family protein</fullName>
    </submittedName>
</protein>
<dbReference type="InterPro" id="IPR037523">
    <property type="entry name" value="VOC_core"/>
</dbReference>
<gene>
    <name evidence="2" type="ORF">OG549_10305</name>
</gene>
<name>A0AAU2V0S8_9ACTN</name>
<evidence type="ECO:0000313" key="2">
    <source>
        <dbReference type="EMBL" id="WTW61011.1"/>
    </source>
</evidence>
<dbReference type="PANTHER" id="PTHR36110:SF4">
    <property type="entry name" value="RING-CLEAVING DIOXYGENASE MHQA-RELATED"/>
    <property type="match status" value="1"/>
</dbReference>
<dbReference type="PROSITE" id="PS51819">
    <property type="entry name" value="VOC"/>
    <property type="match status" value="1"/>
</dbReference>
<feature type="domain" description="VOC" evidence="1">
    <location>
        <begin position="20"/>
        <end position="151"/>
    </location>
</feature>
<dbReference type="InterPro" id="IPR029068">
    <property type="entry name" value="Glyas_Bleomycin-R_OHBP_Dase"/>
</dbReference>
<dbReference type="CDD" id="cd06587">
    <property type="entry name" value="VOC"/>
    <property type="match status" value="1"/>
</dbReference>
<dbReference type="PANTHER" id="PTHR36110">
    <property type="entry name" value="RING-CLEAVING DIOXYGENASE MHQE-RELATED"/>
    <property type="match status" value="1"/>
</dbReference>
<organism evidence="2">
    <name type="scientific">Streptomyces sp. NBC_00003</name>
    <dbReference type="NCBI Taxonomy" id="2903608"/>
    <lineage>
        <taxon>Bacteria</taxon>
        <taxon>Bacillati</taxon>
        <taxon>Actinomycetota</taxon>
        <taxon>Actinomycetes</taxon>
        <taxon>Kitasatosporales</taxon>
        <taxon>Streptomycetaceae</taxon>
        <taxon>Streptomyces</taxon>
    </lineage>
</organism>
<dbReference type="InterPro" id="IPR004360">
    <property type="entry name" value="Glyas_Fos-R_dOase_dom"/>
</dbReference>
<reference evidence="2" key="1">
    <citation type="submission" date="2022-10" db="EMBL/GenBank/DDBJ databases">
        <title>The complete genomes of actinobacterial strains from the NBC collection.</title>
        <authorList>
            <person name="Joergensen T.S."/>
            <person name="Alvarez Arevalo M."/>
            <person name="Sterndorff E.B."/>
            <person name="Faurdal D."/>
            <person name="Vuksanovic O."/>
            <person name="Mourched A.-S."/>
            <person name="Charusanti P."/>
            <person name="Shaw S."/>
            <person name="Blin K."/>
            <person name="Weber T."/>
        </authorList>
    </citation>
    <scope>NUCLEOTIDE SEQUENCE</scope>
    <source>
        <strain evidence="2">NBC_00003</strain>
    </source>
</reference>
<sequence>MSQIPAAGAPLDTGSLRLKGVDHLAHVTWKPEETLHFYRDVLGLPLVHAITATGWVTEDFPDFVHFFFALGKGNHLAFFYYFGLPEEEDPGDLMHRSRHLALHVDTEEELTAWRVRLKEHGVRVTPPLAHELLESLYFDDPNGIQLEITRPLRAFAEVDARDAELTLRALSDIAQGERPTVEDMWRRKGELARDHAEQAAGAAKEKVSIR</sequence>
<dbReference type="SUPFAM" id="SSF54593">
    <property type="entry name" value="Glyoxalase/Bleomycin resistance protein/Dihydroxybiphenyl dioxygenase"/>
    <property type="match status" value="1"/>
</dbReference>
<dbReference type="Gene3D" id="3.10.180.10">
    <property type="entry name" value="2,3-Dihydroxybiphenyl 1,2-Dioxygenase, domain 1"/>
    <property type="match status" value="1"/>
</dbReference>
<dbReference type="Pfam" id="PF00903">
    <property type="entry name" value="Glyoxalase"/>
    <property type="match status" value="1"/>
</dbReference>
<dbReference type="EMBL" id="CP108318">
    <property type="protein sequence ID" value="WTW61011.1"/>
    <property type="molecule type" value="Genomic_DNA"/>
</dbReference>
<accession>A0AAU2V0S8</accession>
<evidence type="ECO:0000259" key="1">
    <source>
        <dbReference type="PROSITE" id="PS51819"/>
    </source>
</evidence>